<evidence type="ECO:0000313" key="3">
    <source>
        <dbReference type="EMBL" id="KAG1337960.1"/>
    </source>
</evidence>
<keyword evidence="4" id="KW-1185">Reference proteome</keyword>
<dbReference type="Pfam" id="PF01433">
    <property type="entry name" value="Peptidase_M1"/>
    <property type="match status" value="2"/>
</dbReference>
<name>A0A8K0I4T1_COCNU</name>
<reference evidence="3" key="1">
    <citation type="journal article" date="2017" name="Gigascience">
        <title>The genome draft of coconut (Cocos nucifera).</title>
        <authorList>
            <person name="Xiao Y."/>
            <person name="Xu P."/>
            <person name="Fan H."/>
            <person name="Baudouin L."/>
            <person name="Xia W."/>
            <person name="Bocs S."/>
            <person name="Xu J."/>
            <person name="Li Q."/>
            <person name="Guo A."/>
            <person name="Zhou L."/>
            <person name="Li J."/>
            <person name="Wu Y."/>
            <person name="Ma Z."/>
            <person name="Armero A."/>
            <person name="Issali A.E."/>
            <person name="Liu N."/>
            <person name="Peng M."/>
            <person name="Yang Y."/>
        </authorList>
    </citation>
    <scope>NUCLEOTIDE SEQUENCE</scope>
    <source>
        <tissue evidence="3">Spear leaf of Hainan Tall coconut</tissue>
    </source>
</reference>
<dbReference type="PANTHER" id="PTHR45726">
    <property type="entry name" value="LEUKOTRIENE A-4 HYDROLASE"/>
    <property type="match status" value="1"/>
</dbReference>
<comment type="caution">
    <text evidence="3">The sequence shown here is derived from an EMBL/GenBank/DDBJ whole genome shotgun (WGS) entry which is preliminary data.</text>
</comment>
<dbReference type="Proteomes" id="UP000797356">
    <property type="component" value="Chromosome 4"/>
</dbReference>
<protein>
    <recommendedName>
        <fullName evidence="2">Peptidase M1 membrane alanine aminopeptidase domain-containing protein</fullName>
    </recommendedName>
</protein>
<reference evidence="3" key="2">
    <citation type="submission" date="2019-07" db="EMBL/GenBank/DDBJ databases">
        <authorList>
            <person name="Yang Y."/>
            <person name="Bocs S."/>
            <person name="Baudouin L."/>
        </authorList>
    </citation>
    <scope>NUCLEOTIDE SEQUENCE</scope>
    <source>
        <tissue evidence="3">Spear leaf of Hainan Tall coconut</tissue>
    </source>
</reference>
<feature type="region of interest" description="Disordered" evidence="1">
    <location>
        <begin position="1"/>
        <end position="20"/>
    </location>
</feature>
<dbReference type="InterPro" id="IPR034015">
    <property type="entry name" value="M1_LTA4H"/>
</dbReference>
<dbReference type="GO" id="GO:0008237">
    <property type="term" value="F:metallopeptidase activity"/>
    <property type="evidence" value="ECO:0007669"/>
    <property type="project" value="InterPro"/>
</dbReference>
<dbReference type="OrthoDB" id="79562at2759"/>
<feature type="domain" description="Peptidase M1 membrane alanine aminopeptidase" evidence="2">
    <location>
        <begin position="253"/>
        <end position="336"/>
    </location>
</feature>
<dbReference type="InterPro" id="IPR027268">
    <property type="entry name" value="Peptidase_M4/M1_CTD_sf"/>
</dbReference>
<dbReference type="EMBL" id="CM017875">
    <property type="protein sequence ID" value="KAG1337960.1"/>
    <property type="molecule type" value="Genomic_DNA"/>
</dbReference>
<dbReference type="GO" id="GO:0005829">
    <property type="term" value="C:cytosol"/>
    <property type="evidence" value="ECO:0007669"/>
    <property type="project" value="TreeGrafter"/>
</dbReference>
<evidence type="ECO:0000259" key="2">
    <source>
        <dbReference type="Pfam" id="PF01433"/>
    </source>
</evidence>
<accession>A0A8K0I4T1</accession>
<organism evidence="3 4">
    <name type="scientific">Cocos nucifera</name>
    <name type="common">Coconut palm</name>
    <dbReference type="NCBI Taxonomy" id="13894"/>
    <lineage>
        <taxon>Eukaryota</taxon>
        <taxon>Viridiplantae</taxon>
        <taxon>Streptophyta</taxon>
        <taxon>Embryophyta</taxon>
        <taxon>Tracheophyta</taxon>
        <taxon>Spermatophyta</taxon>
        <taxon>Magnoliopsida</taxon>
        <taxon>Liliopsida</taxon>
        <taxon>Arecaceae</taxon>
        <taxon>Arecoideae</taxon>
        <taxon>Cocoseae</taxon>
        <taxon>Attaleinae</taxon>
        <taxon>Cocos</taxon>
    </lineage>
</organism>
<dbReference type="SUPFAM" id="SSF55486">
    <property type="entry name" value="Metalloproteases ('zincins'), catalytic domain"/>
    <property type="match status" value="2"/>
</dbReference>
<dbReference type="PANTHER" id="PTHR45726:SF3">
    <property type="entry name" value="LEUKOTRIENE A-4 HYDROLASE"/>
    <property type="match status" value="1"/>
</dbReference>
<sequence>MAAAHLARRDPAPGEAGPACPDALWCAQDRVVEEFAMNQPIPPTSSPSLLGISASATSAPGPGSMPRAGFTTYAERRIVEMVQGEERASLNTGIGWWALNEEMERFKDNMEFTKLKPKLAGIDPDDVYSQVPYEKGLQFLWRIERQIGRPAFDEFLKKYISTFKFQSIDTETFLEFLRANVPGIENQIDLKLWVEGTGIPPDPMEPVSTIYTKIVLLARDFNAGRMPREDEVADWLGQEWQLYLENLPKAVEASQDAGPMAYPVWPHAYIKMVNFYTLTVYEKGAEVVRMYETLPGSSGFQKGMNLYFKRHDRQAVTYEDFFALLCDANDADLCNFLLWYSQAGMPYVKVTRLIILMLRRFFETVTSNNQPVFMTVLPIKKKVEELVFSDIPKQPIPLLQSYGAPFHLDSDLTNSDLFSYLHMIPINSIMGGWSSICKKTDSQSCSIFPAKENIDSEPKDYGWD</sequence>
<evidence type="ECO:0000256" key="1">
    <source>
        <dbReference type="SAM" id="MobiDB-lite"/>
    </source>
</evidence>
<feature type="domain" description="Peptidase M1 membrane alanine aminopeptidase" evidence="2">
    <location>
        <begin position="69"/>
        <end position="179"/>
    </location>
</feature>
<dbReference type="GO" id="GO:0008270">
    <property type="term" value="F:zinc ion binding"/>
    <property type="evidence" value="ECO:0007669"/>
    <property type="project" value="InterPro"/>
</dbReference>
<dbReference type="InterPro" id="IPR014782">
    <property type="entry name" value="Peptidase_M1_dom"/>
</dbReference>
<gene>
    <name evidence="3" type="ORF">COCNU_04G002660</name>
</gene>
<dbReference type="AlphaFoldDB" id="A0A8K0I4T1"/>
<proteinExistence type="predicted"/>
<dbReference type="Gene3D" id="1.10.390.10">
    <property type="entry name" value="Neutral Protease Domain 2"/>
    <property type="match status" value="2"/>
</dbReference>
<evidence type="ECO:0000313" key="4">
    <source>
        <dbReference type="Proteomes" id="UP000797356"/>
    </source>
</evidence>